<dbReference type="Proteomes" id="UP000636579">
    <property type="component" value="Unassembled WGS sequence"/>
</dbReference>
<name>A0ABR9JA83_9MICC</name>
<reference evidence="4 5" key="1">
    <citation type="submission" date="2020-10" db="EMBL/GenBank/DDBJ databases">
        <title>Sequencing the genomes of 1000 actinobacteria strains.</title>
        <authorList>
            <person name="Klenk H.-P."/>
        </authorList>
    </citation>
    <scope>NUCLEOTIDE SEQUENCE [LARGE SCALE GENOMIC DNA]</scope>
    <source>
        <strain evidence="4 5">DSM 15474</strain>
    </source>
</reference>
<dbReference type="Gene3D" id="3.40.50.2000">
    <property type="entry name" value="Glycogen Phosphorylase B"/>
    <property type="match status" value="2"/>
</dbReference>
<dbReference type="CDD" id="cd03801">
    <property type="entry name" value="GT4_PimA-like"/>
    <property type="match status" value="1"/>
</dbReference>
<gene>
    <name evidence="4" type="ORF">H4W26_002707</name>
</gene>
<evidence type="ECO:0000313" key="4">
    <source>
        <dbReference type="EMBL" id="MBE1515915.1"/>
    </source>
</evidence>
<feature type="domain" description="Glycosyl transferase family 1" evidence="3">
    <location>
        <begin position="153"/>
        <end position="323"/>
    </location>
</feature>
<evidence type="ECO:0000256" key="2">
    <source>
        <dbReference type="ARBA" id="ARBA00022679"/>
    </source>
</evidence>
<dbReference type="SUPFAM" id="SSF53756">
    <property type="entry name" value="UDP-Glycosyltransferase/glycogen phosphorylase"/>
    <property type="match status" value="1"/>
</dbReference>
<dbReference type="InterPro" id="IPR050194">
    <property type="entry name" value="Glycosyltransferase_grp1"/>
</dbReference>
<dbReference type="RefSeq" id="WP_192592686.1">
    <property type="nucleotide sequence ID" value="NZ_JADBEE010000002.1"/>
</dbReference>
<keyword evidence="2" id="KW-0808">Transferase</keyword>
<dbReference type="EMBL" id="JADBEE010000002">
    <property type="protein sequence ID" value="MBE1515915.1"/>
    <property type="molecule type" value="Genomic_DNA"/>
</dbReference>
<dbReference type="PANTHER" id="PTHR45947:SF3">
    <property type="entry name" value="SULFOQUINOVOSYL TRANSFERASE SQD2"/>
    <property type="match status" value="1"/>
</dbReference>
<proteinExistence type="predicted"/>
<protein>
    <recommendedName>
        <fullName evidence="1">D-inositol 3-phosphate glycosyltransferase</fullName>
    </recommendedName>
</protein>
<evidence type="ECO:0000313" key="5">
    <source>
        <dbReference type="Proteomes" id="UP000636579"/>
    </source>
</evidence>
<evidence type="ECO:0000256" key="1">
    <source>
        <dbReference type="ARBA" id="ARBA00021292"/>
    </source>
</evidence>
<accession>A0ABR9JA83</accession>
<comment type="caution">
    <text evidence="4">The sequence shown here is derived from an EMBL/GenBank/DDBJ whole genome shotgun (WGS) entry which is preliminary data.</text>
</comment>
<organism evidence="4 5">
    <name type="scientific">Nesterenkonia halotolerans</name>
    <dbReference type="NCBI Taxonomy" id="225325"/>
    <lineage>
        <taxon>Bacteria</taxon>
        <taxon>Bacillati</taxon>
        <taxon>Actinomycetota</taxon>
        <taxon>Actinomycetes</taxon>
        <taxon>Micrococcales</taxon>
        <taxon>Micrococcaceae</taxon>
        <taxon>Nesterenkonia</taxon>
    </lineage>
</organism>
<keyword evidence="5" id="KW-1185">Reference proteome</keyword>
<sequence>MLVPRDLPGPSGGITYNTRVLAAWRAAGLAVTEVAVPGSWPHPREEDRRALGETLRQHPRVLIDGIIASAAPTELAQAAAAGTEISVLVHLPLPAESGLSPAQRERLAANEHAALAAADTVVATSAWARDDLAARYQLGGVAVAEPGVDTADLAEGSTPPRLLLLGALTPRKNALLLLQALTELQDLTWDAVIAGPDGQDPGYAEQLRRATAELPEGRVSFPGAVAGQDLSTLWHSTDLLVLPSVAETYGMVVTEALARGIPAVVGAGTGAEEALHGAGTGDRAELAPPGPALDPDDAATWARTLRHWLEDDALRQRWKSAAQAHRARMRAWSDAAQDLKTAIHW</sequence>
<evidence type="ECO:0000259" key="3">
    <source>
        <dbReference type="Pfam" id="PF00534"/>
    </source>
</evidence>
<dbReference type="InterPro" id="IPR001296">
    <property type="entry name" value="Glyco_trans_1"/>
</dbReference>
<dbReference type="Pfam" id="PF00534">
    <property type="entry name" value="Glycos_transf_1"/>
    <property type="match status" value="1"/>
</dbReference>
<dbReference type="PANTHER" id="PTHR45947">
    <property type="entry name" value="SULFOQUINOVOSYL TRANSFERASE SQD2"/>
    <property type="match status" value="1"/>
</dbReference>